<dbReference type="AlphaFoldDB" id="A0A0K1JJ70"/>
<name>A0A0K1JJ70_9MICO</name>
<dbReference type="InterPro" id="IPR013546">
    <property type="entry name" value="PII_UdlTrfase/GS_AdlTrfase"/>
</dbReference>
<feature type="domain" description="Glutamate-ammonia ligase adenylyltransferase repeated" evidence="8">
    <location>
        <begin position="87"/>
        <end position="315"/>
    </location>
</feature>
<evidence type="ECO:0000256" key="2">
    <source>
        <dbReference type="ARBA" id="ARBA00022695"/>
    </source>
</evidence>
<keyword evidence="1 7" id="KW-0808">Transferase</keyword>
<proteinExistence type="inferred from homology"/>
<dbReference type="GO" id="GO:0000287">
    <property type="term" value="F:magnesium ion binding"/>
    <property type="evidence" value="ECO:0007669"/>
    <property type="project" value="UniProtKB-UniRule"/>
</dbReference>
<dbReference type="EC" id="2.7.7.89" evidence="7"/>
<dbReference type="InterPro" id="IPR005190">
    <property type="entry name" value="GlnE_rpt_dom"/>
</dbReference>
<comment type="catalytic activity">
    <reaction evidence="7">
        <text>[glutamine synthetase]-L-tyrosine + ATP = [glutamine synthetase]-O(4)-(5'-adenylyl)-L-tyrosine + diphosphate</text>
        <dbReference type="Rhea" id="RHEA:18589"/>
        <dbReference type="Rhea" id="RHEA-COMP:10660"/>
        <dbReference type="Rhea" id="RHEA-COMP:10661"/>
        <dbReference type="ChEBI" id="CHEBI:30616"/>
        <dbReference type="ChEBI" id="CHEBI:33019"/>
        <dbReference type="ChEBI" id="CHEBI:46858"/>
        <dbReference type="ChEBI" id="CHEBI:83624"/>
        <dbReference type="EC" id="2.7.7.42"/>
    </reaction>
</comment>
<keyword evidence="4 7" id="KW-0067">ATP-binding</keyword>
<dbReference type="PANTHER" id="PTHR30621">
    <property type="entry name" value="GLUTAMINE SYNTHETASE ADENYLYLTRANSFERASE"/>
    <property type="match status" value="1"/>
</dbReference>
<dbReference type="PATRIC" id="fig|571913.6.peg.2745"/>
<evidence type="ECO:0000313" key="11">
    <source>
        <dbReference type="Proteomes" id="UP000066480"/>
    </source>
</evidence>
<keyword evidence="11" id="KW-1185">Reference proteome</keyword>
<evidence type="ECO:0000256" key="7">
    <source>
        <dbReference type="HAMAP-Rule" id="MF_00802"/>
    </source>
</evidence>
<feature type="domain" description="PII-uridylyltransferase/Glutamine-synthetase adenylyltransferase" evidence="9">
    <location>
        <begin position="339"/>
        <end position="479"/>
    </location>
</feature>
<dbReference type="GO" id="GO:0008882">
    <property type="term" value="F:[glutamate-ammonia-ligase] adenylyltransferase activity"/>
    <property type="evidence" value="ECO:0007669"/>
    <property type="project" value="UniProtKB-UniRule"/>
</dbReference>
<dbReference type="Proteomes" id="UP000066480">
    <property type="component" value="Chromosome"/>
</dbReference>
<dbReference type="SUPFAM" id="SSF81593">
    <property type="entry name" value="Nucleotidyltransferase substrate binding subunit/domain"/>
    <property type="match status" value="2"/>
</dbReference>
<dbReference type="Gene3D" id="1.20.120.330">
    <property type="entry name" value="Nucleotidyltransferases domain 2"/>
    <property type="match status" value="2"/>
</dbReference>
<evidence type="ECO:0000256" key="5">
    <source>
        <dbReference type="ARBA" id="ARBA00022842"/>
    </source>
</evidence>
<comment type="function">
    <text evidence="7">Involved in the regulation of glutamine synthetase GlnA, a key enzyme in the process to assimilate ammonia. When cellular nitrogen levels are high, the C-terminal adenylyl transferase (AT) inactivates GlnA by covalent transfer of an adenylyl group from ATP to specific tyrosine residue of GlnA, thus reducing its activity. Conversely, when nitrogen levels are low, the N-terminal adenylyl removase (AR) activates GlnA by removing the adenylyl group by phosphorolysis, increasing its activity. The regulatory region of GlnE binds the signal transduction protein PII (GlnB) which indicates the nitrogen status of the cell.</text>
</comment>
<gene>
    <name evidence="7" type="primary">glnE</name>
    <name evidence="10" type="ORF">VV02_13495</name>
</gene>
<evidence type="ECO:0000256" key="1">
    <source>
        <dbReference type="ARBA" id="ARBA00022679"/>
    </source>
</evidence>
<dbReference type="PANTHER" id="PTHR30621:SF0">
    <property type="entry name" value="BIFUNCTIONAL GLUTAMINE SYNTHETASE ADENYLYLTRANSFERASE_ADENYLYL-REMOVING ENZYME"/>
    <property type="match status" value="1"/>
</dbReference>
<dbReference type="GO" id="GO:0005829">
    <property type="term" value="C:cytosol"/>
    <property type="evidence" value="ECO:0007669"/>
    <property type="project" value="TreeGrafter"/>
</dbReference>
<evidence type="ECO:0000313" key="10">
    <source>
        <dbReference type="EMBL" id="AKU16643.1"/>
    </source>
</evidence>
<dbReference type="OrthoDB" id="9759366at2"/>
<feature type="region of interest" description="Adenylyl transferase" evidence="7">
    <location>
        <begin position="491"/>
        <end position="997"/>
    </location>
</feature>
<dbReference type="NCBIfam" id="NF010707">
    <property type="entry name" value="PRK14109.1"/>
    <property type="match status" value="1"/>
</dbReference>
<sequence>MSPDRGQSRSGELIRAGFTNTARAEQLLGELGLGDVLADHDLVAALGRTADPDQALLGLLRLREEMDATHRSEMDSTTAQDEAFRTRLLAVLGSSTALTDHLVRHPEQWRDVGNARRRDAAELAATLLGEVAARGEATAYDALRVAYRRQVLQIAALDLTEDSVEQMPATGEALADLAGAALETALRIAQDEHEGADQCRLAIIGMGKTGGHELNYISDVDVVFVAEPAEGVDEDTALAMATALATSTMRACSAATAEGSLWQVDAALRPEGKNGPLVRTVDSHRTYYERWAKTWEFQALLKARPVAGDPELGAAYIDAVSPFVWQASTRDNFVEDVQAMRRRVEDNVPAAEADRQLKLGPGGLRDIEFSVQLLQLVHGRTDDRIRYRGTLAALDALSRRGYVGRADAHELDSAYRLLRVLEHRIQLSRMRRTHLMPTSEDDLRRLGRGMGLRTDPADSVTRLWRQKAREVRRLHERLFYRPLLSAVARLSDDDARLTPTDARERLSALGFRDPAGAIQHIQALTVGVSRRASMQRTLLPVMLQWFASEADPDAGLLAFRRISEALGTSPWYLKQLREGSSAQQLAKVLASSRYVAAMLERAPASVAMLDDPDALRPRSRAAVQATMRSAARRHADPEHAVQAVRAVRRTELIRIATADLVGDLELDEVELGLTDIMASTMQTVLEIAIAKVARQSHRALVTRMAVIGMGRFGGREVGYSSDADVMFVHDPEPDASEQEAQEQALAVVTELRRLLQLSGPDPALTVDADLRPEGKGGPLVRSLGSYRAYYDRWSEGWEAQALLRATPVAGDEALGQEFLELINPLRWPEGGLSQAAIRQIRTLKARMEAERIPRGGDRKTHFKLGHGGLSDVEWTVQLMQLEHAARVPGLRHPGTMTPLRKAAEAGLISEENAEILREAWVLATRLRNASVLWRGRPVDSLPSDLRDGDGIGRILGLEAGSGPVLHDDYRRAARRARSVVDECLYGTPPRDNGTDNA</sequence>
<accession>A0A0K1JJ70</accession>
<dbReference type="RefSeq" id="WP_052592169.1">
    <property type="nucleotide sequence ID" value="NZ_CP011112.1"/>
</dbReference>
<comment type="similarity">
    <text evidence="7">Belongs to the GlnE family.</text>
</comment>
<dbReference type="Pfam" id="PF03710">
    <property type="entry name" value="GlnE"/>
    <property type="match status" value="2"/>
</dbReference>
<dbReference type="STRING" id="571913.VV02_13495"/>
<dbReference type="InterPro" id="IPR043519">
    <property type="entry name" value="NT_sf"/>
</dbReference>
<evidence type="ECO:0000259" key="8">
    <source>
        <dbReference type="Pfam" id="PF03710"/>
    </source>
</evidence>
<dbReference type="HAMAP" id="MF_00802">
    <property type="entry name" value="GlnE"/>
    <property type="match status" value="1"/>
</dbReference>
<feature type="domain" description="PII-uridylyltransferase/Glutamine-synthetase adenylyltransferase" evidence="9">
    <location>
        <begin position="844"/>
        <end position="980"/>
    </location>
</feature>
<evidence type="ECO:0000256" key="3">
    <source>
        <dbReference type="ARBA" id="ARBA00022741"/>
    </source>
</evidence>
<dbReference type="CDD" id="cd05401">
    <property type="entry name" value="NT_GlnE_GlnD_like"/>
    <property type="match status" value="2"/>
</dbReference>
<comment type="catalytic activity">
    <reaction evidence="7">
        <text>[glutamine synthetase]-O(4)-(5'-adenylyl)-L-tyrosine + phosphate = [glutamine synthetase]-L-tyrosine + ADP</text>
        <dbReference type="Rhea" id="RHEA:43716"/>
        <dbReference type="Rhea" id="RHEA-COMP:10660"/>
        <dbReference type="Rhea" id="RHEA-COMP:10661"/>
        <dbReference type="ChEBI" id="CHEBI:43474"/>
        <dbReference type="ChEBI" id="CHEBI:46858"/>
        <dbReference type="ChEBI" id="CHEBI:83624"/>
        <dbReference type="ChEBI" id="CHEBI:456216"/>
        <dbReference type="EC" id="2.7.7.89"/>
    </reaction>
</comment>
<protein>
    <recommendedName>
        <fullName evidence="7">Bifunctional glutamine synthetase adenylyltransferase/adenylyl-removing enzyme</fullName>
    </recommendedName>
    <alternativeName>
        <fullName evidence="7">ATP:glutamine synthetase adenylyltransferase</fullName>
    </alternativeName>
    <alternativeName>
        <fullName evidence="7">ATase</fullName>
    </alternativeName>
    <domain>
        <recommendedName>
            <fullName evidence="7">Glutamine synthetase adenylyl-L-tyrosine phosphorylase</fullName>
            <ecNumber evidence="7">2.7.7.89</ecNumber>
        </recommendedName>
        <alternativeName>
            <fullName evidence="7">Adenylyl removase</fullName>
            <shortName evidence="7">AR</shortName>
            <shortName evidence="7">AT-N</shortName>
        </alternativeName>
    </domain>
    <domain>
        <recommendedName>
            <fullName evidence="7">Glutamine synthetase adenylyl transferase</fullName>
            <ecNumber evidence="7">2.7.7.42</ecNumber>
        </recommendedName>
        <alternativeName>
            <fullName evidence="7">Adenylyl transferase</fullName>
            <shortName evidence="7">AT</shortName>
            <shortName evidence="7">AT-C</shortName>
        </alternativeName>
    </domain>
</protein>
<dbReference type="GO" id="GO:0047388">
    <property type="term" value="F:[glutamine synthetase]-adenylyl-L-tyrosine phosphorylase activity"/>
    <property type="evidence" value="ECO:0007669"/>
    <property type="project" value="UniProtKB-EC"/>
</dbReference>
<comment type="cofactor">
    <cofactor evidence="7">
        <name>Mg(2+)</name>
        <dbReference type="ChEBI" id="CHEBI:18420"/>
    </cofactor>
</comment>
<feature type="region of interest" description="Adenylyl removase" evidence="7">
    <location>
        <begin position="1"/>
        <end position="483"/>
    </location>
</feature>
<dbReference type="EMBL" id="CP011112">
    <property type="protein sequence ID" value="AKU16643.1"/>
    <property type="molecule type" value="Genomic_DNA"/>
</dbReference>
<keyword evidence="6 7" id="KW-0511">Multifunctional enzyme</keyword>
<dbReference type="GO" id="GO:0005524">
    <property type="term" value="F:ATP binding"/>
    <property type="evidence" value="ECO:0007669"/>
    <property type="project" value="UniProtKB-UniRule"/>
</dbReference>
<dbReference type="Gene3D" id="3.30.460.10">
    <property type="entry name" value="Beta Polymerase, domain 2"/>
    <property type="match status" value="2"/>
</dbReference>
<dbReference type="InterPro" id="IPR023057">
    <property type="entry name" value="GlnE"/>
</dbReference>
<evidence type="ECO:0000256" key="4">
    <source>
        <dbReference type="ARBA" id="ARBA00022840"/>
    </source>
</evidence>
<keyword evidence="5 7" id="KW-0460">Magnesium</keyword>
<dbReference type="KEGG" id="lmoi:VV02_13495"/>
<keyword evidence="3 7" id="KW-0547">Nucleotide-binding</keyword>
<evidence type="ECO:0000256" key="6">
    <source>
        <dbReference type="ARBA" id="ARBA00023268"/>
    </source>
</evidence>
<reference evidence="10 11" key="1">
    <citation type="submission" date="2015-03" db="EMBL/GenBank/DDBJ databases">
        <title>Luteipulveratus halotolerans sp. nov., a novel actinobacterium (Dermacoccaceae) from Sarawak, Malaysia.</title>
        <authorList>
            <person name="Juboi H."/>
            <person name="Basik A."/>
            <person name="Shamsul S.S."/>
            <person name="Arnold P."/>
            <person name="Schmitt E.K."/>
            <person name="Sanglier J.-J."/>
            <person name="Yeo T."/>
        </authorList>
    </citation>
    <scope>NUCLEOTIDE SEQUENCE [LARGE SCALE GENOMIC DNA]</scope>
    <source>
        <strain evidence="10 11">MN07-A0370</strain>
    </source>
</reference>
<dbReference type="EC" id="2.7.7.42" evidence="7"/>
<organism evidence="10 11">
    <name type="scientific">Luteipulveratus mongoliensis</name>
    <dbReference type="NCBI Taxonomy" id="571913"/>
    <lineage>
        <taxon>Bacteria</taxon>
        <taxon>Bacillati</taxon>
        <taxon>Actinomycetota</taxon>
        <taxon>Actinomycetes</taxon>
        <taxon>Micrococcales</taxon>
        <taxon>Dermacoccaceae</taxon>
        <taxon>Luteipulveratus</taxon>
    </lineage>
</organism>
<feature type="domain" description="Glutamate-ammonia ligase adenylyltransferase repeated" evidence="8">
    <location>
        <begin position="583"/>
        <end position="820"/>
    </location>
</feature>
<keyword evidence="2 7" id="KW-0548">Nucleotidyltransferase</keyword>
<evidence type="ECO:0000259" key="9">
    <source>
        <dbReference type="Pfam" id="PF08335"/>
    </source>
</evidence>
<dbReference type="Pfam" id="PF08335">
    <property type="entry name" value="GlnD_UR_UTase"/>
    <property type="match status" value="2"/>
</dbReference>
<dbReference type="SUPFAM" id="SSF81301">
    <property type="entry name" value="Nucleotidyltransferase"/>
    <property type="match status" value="2"/>
</dbReference>
<dbReference type="GO" id="GO:0000820">
    <property type="term" value="P:regulation of glutamine family amino acid metabolic process"/>
    <property type="evidence" value="ECO:0007669"/>
    <property type="project" value="UniProtKB-UniRule"/>
</dbReference>